<comment type="caution">
    <text evidence="1">The sequence shown here is derived from an EMBL/GenBank/DDBJ whole genome shotgun (WGS) entry which is preliminary data.</text>
</comment>
<organism evidence="1 2">
    <name type="scientific">Hafnia paralvei</name>
    <dbReference type="NCBI Taxonomy" id="546367"/>
    <lineage>
        <taxon>Bacteria</taxon>
        <taxon>Pseudomonadati</taxon>
        <taxon>Pseudomonadota</taxon>
        <taxon>Gammaproteobacteria</taxon>
        <taxon>Enterobacterales</taxon>
        <taxon>Hafniaceae</taxon>
        <taxon>Hafnia</taxon>
    </lineage>
</organism>
<dbReference type="EMBL" id="NQMS01000002">
    <property type="protein sequence ID" value="PAV97297.1"/>
    <property type="molecule type" value="Genomic_DNA"/>
</dbReference>
<gene>
    <name evidence="1" type="ORF">CJD50_06475</name>
</gene>
<dbReference type="RefSeq" id="WP_094189176.1">
    <property type="nucleotide sequence ID" value="NZ_CAUFSP010000015.1"/>
</dbReference>
<evidence type="ECO:0000313" key="2">
    <source>
        <dbReference type="Proteomes" id="UP000218796"/>
    </source>
</evidence>
<accession>A0A2A2MF91</accession>
<reference evidence="1 2" key="1">
    <citation type="submission" date="2017-08" db="EMBL/GenBank/DDBJ databases">
        <title>Draft Genome Sequence of Hafnia alvei CITHA-6 Isolated from Raw Bovine Milk.</title>
        <authorList>
            <person name="Culligan E.P."/>
            <person name="Mcsweeney A."/>
            <person name="O'Doherty C."/>
            <person name="Gleeson E."/>
            <person name="O'Riordan D."/>
            <person name="Sleator R.D."/>
        </authorList>
    </citation>
    <scope>NUCLEOTIDE SEQUENCE [LARGE SCALE GENOMIC DNA]</scope>
    <source>
        <strain evidence="1 2">CITHA-6</strain>
    </source>
</reference>
<name>A0A2A2MF91_9GAMM</name>
<dbReference type="KEGG" id="hpar:AL518_12525"/>
<dbReference type="OrthoDB" id="8852350at2"/>
<evidence type="ECO:0000313" key="1">
    <source>
        <dbReference type="EMBL" id="PAV97297.1"/>
    </source>
</evidence>
<keyword evidence="2" id="KW-1185">Reference proteome</keyword>
<dbReference type="AlphaFoldDB" id="A0A2A2MF91"/>
<sequence>MAERHIGNRKGQYVVVSIAPDVCKVGDALVPFDSFQDLSHEKSYITNVRAQGNPILTVDSIIAGTQSNAGKGIISDTSLGSGDCRILTGVDHIKCKGKAISRDGSLVSVNNDNTIGELHTQLNPANQEIPGKNTSFWERYGEQERLSEEFERESIKQEPDIIIALGKGYVNGWYLLGQLFAKIQMQNNIAQMEDNISLMQAMGMDTHLEEQANEANREVMETLNSGEPLLKPANETQAMAMEVEPYLELATGIAALTKGLLKFSGKMATKFVGRMGRNGVKIAEKPAGIKAVNFRRSMSERRKALLRDAKDPTSDLTEVQRKFIIDNNGYKVPEGVEVSHEIPLYTAKTAEGKKALDISDNMRTQQKTTHRNRHKVCGDQYHEYPRN</sequence>
<dbReference type="Proteomes" id="UP000218796">
    <property type="component" value="Unassembled WGS sequence"/>
</dbReference>
<dbReference type="Pfam" id="PF13665">
    <property type="entry name" value="Tox-PAAR-like"/>
    <property type="match status" value="1"/>
</dbReference>
<protein>
    <submittedName>
        <fullName evidence="1">DUF4150 domain-containing protein</fullName>
    </submittedName>
</protein>
<proteinExistence type="predicted"/>